<feature type="region of interest" description="Disordered" evidence="1">
    <location>
        <begin position="1"/>
        <end position="336"/>
    </location>
</feature>
<sequence>MPPFRFHIPFFSNKSPSRLSSGTSSPSPPPTPPLPPPSRPPFRPAGIAQPSKPDTKSKVSPSLSRVRSNVAAIAASLSASQSSSSGASTPTRLTKQTNKLSGSSSKKLESLRTEEQKVTMKEKPSGETEKVAGENINPVIVKPPIARPEEHLERKEAKAVQEQRKKTEGEKLTVQERKKVLLEGSGEKLIADQGQQKRKEKEKLVAQESKTVLHRAGQEKAEDIRLRENREAADRGQQKRKENEELGLEKLNSAHQKVGREDVTRSKTTRHIAAASEFTRGPRDLPETKTKTQNRAEVHTDDTHQKTKGPSTSNLGNPRVKNGEGSSSMSKRIKEDVKDGISKLTWGKSNGDEKSVSVFTLTGENRGATMGIGSEKDKKDGEVHIHRGYRSNPDESPNTTTTETEGGRRPFKGKNLEDEDEEDKVRAYVNGNTQGINNSIVVESSVTENDPGIHMSLVFEKSKKEIINQPENVVEKKPETVKATEKLRSEPRVRRRCLRGLLAESSESEPENPLKPRKHGCRFTCKDKDIENT</sequence>
<name>A0ABD0Z431_CARAN</name>
<dbReference type="AlphaFoldDB" id="A0ABD0Z431"/>
<feature type="compositionally biased region" description="Basic and acidic residues" evidence="1">
    <location>
        <begin position="147"/>
        <end position="205"/>
    </location>
</feature>
<feature type="compositionally biased region" description="Low complexity" evidence="1">
    <location>
        <begin position="15"/>
        <end position="25"/>
    </location>
</feature>
<feature type="compositionally biased region" description="Basic and acidic residues" evidence="1">
    <location>
        <begin position="280"/>
        <end position="305"/>
    </location>
</feature>
<dbReference type="Proteomes" id="UP001558713">
    <property type="component" value="Unassembled WGS sequence"/>
</dbReference>
<evidence type="ECO:0000313" key="2">
    <source>
        <dbReference type="EMBL" id="KAL1189402.1"/>
    </source>
</evidence>
<organism evidence="2 3">
    <name type="scientific">Cardamine amara subsp. amara</name>
    <dbReference type="NCBI Taxonomy" id="228776"/>
    <lineage>
        <taxon>Eukaryota</taxon>
        <taxon>Viridiplantae</taxon>
        <taxon>Streptophyta</taxon>
        <taxon>Embryophyta</taxon>
        <taxon>Tracheophyta</taxon>
        <taxon>Spermatophyta</taxon>
        <taxon>Magnoliopsida</taxon>
        <taxon>eudicotyledons</taxon>
        <taxon>Gunneridae</taxon>
        <taxon>Pentapetalae</taxon>
        <taxon>rosids</taxon>
        <taxon>malvids</taxon>
        <taxon>Brassicales</taxon>
        <taxon>Brassicaceae</taxon>
        <taxon>Cardamineae</taxon>
        <taxon>Cardamine</taxon>
    </lineage>
</organism>
<feature type="compositionally biased region" description="Pro residues" evidence="1">
    <location>
        <begin position="26"/>
        <end position="43"/>
    </location>
</feature>
<dbReference type="PANTHER" id="PTHR33472">
    <property type="entry name" value="OS01G0106600 PROTEIN"/>
    <property type="match status" value="1"/>
</dbReference>
<feature type="region of interest" description="Disordered" evidence="1">
    <location>
        <begin position="502"/>
        <end position="521"/>
    </location>
</feature>
<feature type="compositionally biased region" description="Basic and acidic residues" evidence="1">
    <location>
        <begin position="106"/>
        <end position="132"/>
    </location>
</feature>
<reference evidence="2 3" key="1">
    <citation type="submission" date="2024-04" db="EMBL/GenBank/DDBJ databases">
        <title>Genome assembly C_amara_ONT_v2.</title>
        <authorList>
            <person name="Yant L."/>
            <person name="Moore C."/>
            <person name="Slenker M."/>
        </authorList>
    </citation>
    <scope>NUCLEOTIDE SEQUENCE [LARGE SCALE GENOMIC DNA]</scope>
    <source>
        <tissue evidence="2">Leaf</tissue>
    </source>
</reference>
<keyword evidence="3" id="KW-1185">Reference proteome</keyword>
<feature type="compositionally biased region" description="Low complexity" evidence="1">
    <location>
        <begin position="68"/>
        <end position="88"/>
    </location>
</feature>
<gene>
    <name evidence="2" type="ORF">V5N11_029018</name>
</gene>
<feature type="compositionally biased region" description="Basic and acidic residues" evidence="1">
    <location>
        <begin position="216"/>
        <end position="248"/>
    </location>
</feature>
<dbReference type="PANTHER" id="PTHR33472:SF23">
    <property type="entry name" value="OXIDOREDUCTASES, ACTING ON NADH OR NADPH"/>
    <property type="match status" value="1"/>
</dbReference>
<dbReference type="EMBL" id="JBANAX010000900">
    <property type="protein sequence ID" value="KAL1189402.1"/>
    <property type="molecule type" value="Genomic_DNA"/>
</dbReference>
<feature type="compositionally biased region" description="Polar residues" evidence="1">
    <location>
        <begin position="58"/>
        <end position="67"/>
    </location>
</feature>
<protein>
    <submittedName>
        <fullName evidence="2">Uncharacterized protein</fullName>
    </submittedName>
</protein>
<feature type="region of interest" description="Disordered" evidence="1">
    <location>
        <begin position="386"/>
        <end position="422"/>
    </location>
</feature>
<comment type="caution">
    <text evidence="2">The sequence shown here is derived from an EMBL/GenBank/DDBJ whole genome shotgun (WGS) entry which is preliminary data.</text>
</comment>
<proteinExistence type="predicted"/>
<feature type="compositionally biased region" description="Polar residues" evidence="1">
    <location>
        <begin position="89"/>
        <end position="98"/>
    </location>
</feature>
<evidence type="ECO:0000313" key="3">
    <source>
        <dbReference type="Proteomes" id="UP001558713"/>
    </source>
</evidence>
<accession>A0ABD0Z431</accession>
<evidence type="ECO:0000256" key="1">
    <source>
        <dbReference type="SAM" id="MobiDB-lite"/>
    </source>
</evidence>